<sequence>MGINLNTVMRRKEDGSGWEWVTEPSKKFTVCSLRRLIDGINLPISNHETDRCCWIPAKVNIHIWRILMNILATKDNLSKRGVSLSSDECPLCLTATESMDHLLVSCSTTKIVTAHMANWVNWWPKNISTTSEIWSLVNTTTNLRLRVCKVIIAAYCWTIWLQRNNKLFNGTCKKEKEIFSEIQYLAFDWIRCCTKFGRLLNCDSWVCNPVDAVTSCTLLAPRYDLGRPRFRSNLFRKLSTEQNKISKMPSGPCGGDKAPGPDEFSFAFVKKYWDLIGTDFVAVVNHFEKAPHLLRGYNDSFTSLVPKSNDPLSLSVYRPIHLVGCICKVISKVLANRLSKVIGSVISPEQTAYVDFEKAFDNLNWEFLFGTLEQMGFGKIWIGWVKGLIGSARVSVLVNGSPTPQFPLQKGVRQGDPLSMYLFIISVEGLIAYLKDAVAKGLIIGVNLPDDAIIMGKWDDNNISNHMKLLRCFHKASGLMVNWCKSTLTGIGVSNSEVARLANPQP</sequence>
<organism evidence="3 4">
    <name type="scientific">Centaurea solstitialis</name>
    <name type="common">yellow star-thistle</name>
    <dbReference type="NCBI Taxonomy" id="347529"/>
    <lineage>
        <taxon>Eukaryota</taxon>
        <taxon>Viridiplantae</taxon>
        <taxon>Streptophyta</taxon>
        <taxon>Embryophyta</taxon>
        <taxon>Tracheophyta</taxon>
        <taxon>Spermatophyta</taxon>
        <taxon>Magnoliopsida</taxon>
        <taxon>eudicotyledons</taxon>
        <taxon>Gunneridae</taxon>
        <taxon>Pentapetalae</taxon>
        <taxon>asterids</taxon>
        <taxon>campanulids</taxon>
        <taxon>Asterales</taxon>
        <taxon>Asteraceae</taxon>
        <taxon>Carduoideae</taxon>
        <taxon>Cardueae</taxon>
        <taxon>Centaureinae</taxon>
        <taxon>Centaurea</taxon>
    </lineage>
</organism>
<dbReference type="SUPFAM" id="SSF56672">
    <property type="entry name" value="DNA/RNA polymerases"/>
    <property type="match status" value="1"/>
</dbReference>
<evidence type="ECO:0008006" key="5">
    <source>
        <dbReference type="Google" id="ProtNLM"/>
    </source>
</evidence>
<proteinExistence type="predicted"/>
<gene>
    <name evidence="3" type="ORF">OSB04_017200</name>
</gene>
<feature type="domain" description="Reverse transcriptase" evidence="1">
    <location>
        <begin position="354"/>
        <end position="489"/>
    </location>
</feature>
<dbReference type="Proteomes" id="UP001172457">
    <property type="component" value="Chromosome 4"/>
</dbReference>
<evidence type="ECO:0000313" key="4">
    <source>
        <dbReference type="Proteomes" id="UP001172457"/>
    </source>
</evidence>
<evidence type="ECO:0000259" key="1">
    <source>
        <dbReference type="Pfam" id="PF00078"/>
    </source>
</evidence>
<dbReference type="InterPro" id="IPR026960">
    <property type="entry name" value="RVT-Znf"/>
</dbReference>
<dbReference type="EMBL" id="JARYMX010000004">
    <property type="protein sequence ID" value="KAJ9553155.1"/>
    <property type="molecule type" value="Genomic_DNA"/>
</dbReference>
<dbReference type="InterPro" id="IPR000477">
    <property type="entry name" value="RT_dom"/>
</dbReference>
<accession>A0AA38T2F8</accession>
<feature type="domain" description="Reverse transcriptase zinc-binding" evidence="2">
    <location>
        <begin position="54"/>
        <end position="110"/>
    </location>
</feature>
<dbReference type="Pfam" id="PF13966">
    <property type="entry name" value="zf-RVT"/>
    <property type="match status" value="1"/>
</dbReference>
<evidence type="ECO:0000313" key="3">
    <source>
        <dbReference type="EMBL" id="KAJ9553155.1"/>
    </source>
</evidence>
<reference evidence="3" key="1">
    <citation type="submission" date="2023-03" db="EMBL/GenBank/DDBJ databases">
        <title>Chromosome-scale reference genome and RAD-based genetic map of yellow starthistle (Centaurea solstitialis) reveal putative structural variation and QTLs associated with invader traits.</title>
        <authorList>
            <person name="Reatini B."/>
            <person name="Cang F.A."/>
            <person name="Jiang Q."/>
            <person name="Mckibben M.T.W."/>
            <person name="Barker M.S."/>
            <person name="Rieseberg L.H."/>
            <person name="Dlugosch K.M."/>
        </authorList>
    </citation>
    <scope>NUCLEOTIDE SEQUENCE</scope>
    <source>
        <strain evidence="3">CAN-66</strain>
        <tissue evidence="3">Leaf</tissue>
    </source>
</reference>
<dbReference type="PANTHER" id="PTHR46890">
    <property type="entry name" value="NON-LTR RETROLELEMENT REVERSE TRANSCRIPTASE-LIKE PROTEIN-RELATED"/>
    <property type="match status" value="1"/>
</dbReference>
<evidence type="ECO:0000259" key="2">
    <source>
        <dbReference type="Pfam" id="PF13966"/>
    </source>
</evidence>
<keyword evidence="4" id="KW-1185">Reference proteome</keyword>
<name>A0AA38T2F8_9ASTR</name>
<dbReference type="PANTHER" id="PTHR46890:SF50">
    <property type="entry name" value="RNA-DIRECTED DNA POLYMERASE, EUKARYOTA, REVERSE TRANSCRIPTASE ZINC-BINDING DOMAIN PROTEIN-RELATED"/>
    <property type="match status" value="1"/>
</dbReference>
<protein>
    <recommendedName>
        <fullName evidence="5">Reverse transcriptase domain-containing protein</fullName>
    </recommendedName>
</protein>
<dbReference type="Pfam" id="PF00078">
    <property type="entry name" value="RVT_1"/>
    <property type="match status" value="1"/>
</dbReference>
<comment type="caution">
    <text evidence="3">The sequence shown here is derived from an EMBL/GenBank/DDBJ whole genome shotgun (WGS) entry which is preliminary data.</text>
</comment>
<dbReference type="AlphaFoldDB" id="A0AA38T2F8"/>
<dbReference type="InterPro" id="IPR052343">
    <property type="entry name" value="Retrotransposon-Effector_Assoc"/>
</dbReference>
<dbReference type="InterPro" id="IPR043502">
    <property type="entry name" value="DNA/RNA_pol_sf"/>
</dbReference>